<name>A0A2S0R9M9_9FLAO</name>
<evidence type="ECO:0000313" key="9">
    <source>
        <dbReference type="EMBL" id="AWA28727.1"/>
    </source>
</evidence>
<dbReference type="InterPro" id="IPR012944">
    <property type="entry name" value="SusD_RagB_dom"/>
</dbReference>
<dbReference type="Proteomes" id="UP000244193">
    <property type="component" value="Chromosome"/>
</dbReference>
<feature type="signal peptide" evidence="6">
    <location>
        <begin position="1"/>
        <end position="19"/>
    </location>
</feature>
<evidence type="ECO:0000259" key="7">
    <source>
        <dbReference type="Pfam" id="PF07980"/>
    </source>
</evidence>
<evidence type="ECO:0000256" key="3">
    <source>
        <dbReference type="ARBA" id="ARBA00022729"/>
    </source>
</evidence>
<dbReference type="Pfam" id="PF14322">
    <property type="entry name" value="SusD-like_3"/>
    <property type="match status" value="1"/>
</dbReference>
<dbReference type="InterPro" id="IPR033985">
    <property type="entry name" value="SusD-like_N"/>
</dbReference>
<organism evidence="9 10">
    <name type="scientific">Flavobacterium magnum</name>
    <dbReference type="NCBI Taxonomy" id="2162713"/>
    <lineage>
        <taxon>Bacteria</taxon>
        <taxon>Pseudomonadati</taxon>
        <taxon>Bacteroidota</taxon>
        <taxon>Flavobacteriia</taxon>
        <taxon>Flavobacteriales</taxon>
        <taxon>Flavobacteriaceae</taxon>
        <taxon>Flavobacterium</taxon>
    </lineage>
</organism>
<keyword evidence="10" id="KW-1185">Reference proteome</keyword>
<feature type="chain" id="PRO_5015503437" description="RagB/SusD family nutrient uptake outer membrane protein" evidence="6">
    <location>
        <begin position="20"/>
        <end position="502"/>
    </location>
</feature>
<dbReference type="Pfam" id="PF07980">
    <property type="entry name" value="SusD_RagB"/>
    <property type="match status" value="1"/>
</dbReference>
<evidence type="ECO:0000256" key="6">
    <source>
        <dbReference type="SAM" id="SignalP"/>
    </source>
</evidence>
<keyword evidence="3 6" id="KW-0732">Signal</keyword>
<comment type="similarity">
    <text evidence="2">Belongs to the SusD family.</text>
</comment>
<dbReference type="Gene3D" id="1.25.40.390">
    <property type="match status" value="1"/>
</dbReference>
<keyword evidence="5" id="KW-0998">Cell outer membrane</keyword>
<evidence type="ECO:0000256" key="5">
    <source>
        <dbReference type="ARBA" id="ARBA00023237"/>
    </source>
</evidence>
<dbReference type="OrthoDB" id="630434at2"/>
<accession>A0A2S0R9M9</accession>
<protein>
    <recommendedName>
        <fullName evidence="11">RagB/SusD family nutrient uptake outer membrane protein</fullName>
    </recommendedName>
</protein>
<dbReference type="SUPFAM" id="SSF48452">
    <property type="entry name" value="TPR-like"/>
    <property type="match status" value="1"/>
</dbReference>
<gene>
    <name evidence="9" type="ORF">HYN48_00720</name>
</gene>
<dbReference type="AlphaFoldDB" id="A0A2S0R9M9"/>
<proteinExistence type="inferred from homology"/>
<dbReference type="InterPro" id="IPR011990">
    <property type="entry name" value="TPR-like_helical_dom_sf"/>
</dbReference>
<reference evidence="9 10" key="1">
    <citation type="submission" date="2018-04" db="EMBL/GenBank/DDBJ databases">
        <title>Genome sequencing of Flavobacterium sp. HYN0048.</title>
        <authorList>
            <person name="Yi H."/>
            <person name="Baek C."/>
        </authorList>
    </citation>
    <scope>NUCLEOTIDE SEQUENCE [LARGE SCALE GENOMIC DNA]</scope>
    <source>
        <strain evidence="9 10">HYN0048</strain>
    </source>
</reference>
<sequence>MIMKKIFKFGFIALLFSVAACNDATDIVQESELDPISAYKTVGHLQSGLNGVYAAYGPDFGSNGNGDAIFFNDLFTDNMKKGSASSGQGSSEYNFVLQPSNSTPESIWANRYATINRVNRVLEAYNRIYDTFSDSDKADADVIKGQLLAMRALCTLDLFEYFTPDYTNTAGPSVIKMDFVPELFVNDTFPRNTVGEIVAFMKDDISQAYELLNGVTVQGNSMYYLNTNVIQAIEARLSLDTEDYARAEALATDLLTAFPLSDAATYAEMFAGVAAPTRGETIFALKRTANDNGIANNWYANTVTRDGSPILEASEQLLNLFDDGDVRKAVTFVPDDGPTGNGSDFDYPINNGIILIGKYPGIPADALVNDVKIFRASEMQLILAEAQARRGDLAAAAASVQAIRAARGASAGLSTYGSLGVALEDILLERRKEFAFEGHRYLDLKRLGGELNIGVSRRSDDAATFSAPTDLPANDYRFTLPIPQSELNANNLMVQNPGYDDN</sequence>
<evidence type="ECO:0008006" key="11">
    <source>
        <dbReference type="Google" id="ProtNLM"/>
    </source>
</evidence>
<keyword evidence="4" id="KW-0472">Membrane</keyword>
<dbReference type="PROSITE" id="PS51257">
    <property type="entry name" value="PROKAR_LIPOPROTEIN"/>
    <property type="match status" value="1"/>
</dbReference>
<comment type="subcellular location">
    <subcellularLocation>
        <location evidence="1">Cell outer membrane</location>
    </subcellularLocation>
</comment>
<evidence type="ECO:0000256" key="2">
    <source>
        <dbReference type="ARBA" id="ARBA00006275"/>
    </source>
</evidence>
<evidence type="ECO:0000313" key="10">
    <source>
        <dbReference type="Proteomes" id="UP000244193"/>
    </source>
</evidence>
<evidence type="ECO:0000256" key="4">
    <source>
        <dbReference type="ARBA" id="ARBA00023136"/>
    </source>
</evidence>
<feature type="domain" description="RagB/SusD" evidence="7">
    <location>
        <begin position="277"/>
        <end position="499"/>
    </location>
</feature>
<dbReference type="EMBL" id="CP028811">
    <property type="protein sequence ID" value="AWA28727.1"/>
    <property type="molecule type" value="Genomic_DNA"/>
</dbReference>
<evidence type="ECO:0000256" key="1">
    <source>
        <dbReference type="ARBA" id="ARBA00004442"/>
    </source>
</evidence>
<feature type="domain" description="SusD-like N-terminal" evidence="8">
    <location>
        <begin position="75"/>
        <end position="214"/>
    </location>
</feature>
<evidence type="ECO:0000259" key="8">
    <source>
        <dbReference type="Pfam" id="PF14322"/>
    </source>
</evidence>
<dbReference type="KEGG" id="fmg:HYN48_00720"/>
<dbReference type="GO" id="GO:0009279">
    <property type="term" value="C:cell outer membrane"/>
    <property type="evidence" value="ECO:0007669"/>
    <property type="project" value="UniProtKB-SubCell"/>
</dbReference>